<evidence type="ECO:0000256" key="1">
    <source>
        <dbReference type="SAM" id="MobiDB-lite"/>
    </source>
</evidence>
<keyword evidence="2" id="KW-1133">Transmembrane helix</keyword>
<proteinExistence type="predicted"/>
<keyword evidence="2" id="KW-0812">Transmembrane</keyword>
<dbReference type="AlphaFoldDB" id="A0ABC8KZU6"/>
<keyword evidence="4" id="KW-1185">Reference proteome</keyword>
<evidence type="ECO:0000313" key="4">
    <source>
        <dbReference type="Proteomes" id="UP001642260"/>
    </source>
</evidence>
<feature type="transmembrane region" description="Helical" evidence="2">
    <location>
        <begin position="43"/>
        <end position="62"/>
    </location>
</feature>
<evidence type="ECO:0008006" key="5">
    <source>
        <dbReference type="Google" id="ProtNLM"/>
    </source>
</evidence>
<evidence type="ECO:0000313" key="3">
    <source>
        <dbReference type="EMBL" id="CAH8361402.1"/>
    </source>
</evidence>
<accession>A0ABC8KZU6</accession>
<feature type="region of interest" description="Disordered" evidence="1">
    <location>
        <begin position="1"/>
        <end position="28"/>
    </location>
</feature>
<protein>
    <recommendedName>
        <fullName evidence="5">Transmembrane protein</fullName>
    </recommendedName>
</protein>
<sequence>MVVDQRVSRLQSSLDPRVSGNGGNRSGVQQNLLRSVEERKKSMIRPVLGSLTVLVFLTLKILHHYELLLLLLKPLSEIERNIDMIRIATGAMTDMSWNVVDPAYMYFRVMPSGQSFLSGYPLEGFDESDEEVY</sequence>
<gene>
    <name evidence="3" type="ORF">ERUC_LOCUS27158</name>
</gene>
<organism evidence="3 4">
    <name type="scientific">Eruca vesicaria subsp. sativa</name>
    <name type="common">Garden rocket</name>
    <name type="synonym">Eruca sativa</name>
    <dbReference type="NCBI Taxonomy" id="29727"/>
    <lineage>
        <taxon>Eukaryota</taxon>
        <taxon>Viridiplantae</taxon>
        <taxon>Streptophyta</taxon>
        <taxon>Embryophyta</taxon>
        <taxon>Tracheophyta</taxon>
        <taxon>Spermatophyta</taxon>
        <taxon>Magnoliopsida</taxon>
        <taxon>eudicotyledons</taxon>
        <taxon>Gunneridae</taxon>
        <taxon>Pentapetalae</taxon>
        <taxon>rosids</taxon>
        <taxon>malvids</taxon>
        <taxon>Brassicales</taxon>
        <taxon>Brassicaceae</taxon>
        <taxon>Brassiceae</taxon>
        <taxon>Eruca</taxon>
    </lineage>
</organism>
<reference evidence="3 4" key="1">
    <citation type="submission" date="2022-03" db="EMBL/GenBank/DDBJ databases">
        <authorList>
            <person name="Macdonald S."/>
            <person name="Ahmed S."/>
            <person name="Newling K."/>
        </authorList>
    </citation>
    <scope>NUCLEOTIDE SEQUENCE [LARGE SCALE GENOMIC DNA]</scope>
</reference>
<dbReference type="Proteomes" id="UP001642260">
    <property type="component" value="Unassembled WGS sequence"/>
</dbReference>
<comment type="caution">
    <text evidence="3">The sequence shown here is derived from an EMBL/GenBank/DDBJ whole genome shotgun (WGS) entry which is preliminary data.</text>
</comment>
<dbReference type="EMBL" id="CAKOAT010305932">
    <property type="protein sequence ID" value="CAH8361402.1"/>
    <property type="molecule type" value="Genomic_DNA"/>
</dbReference>
<evidence type="ECO:0000256" key="2">
    <source>
        <dbReference type="SAM" id="Phobius"/>
    </source>
</evidence>
<name>A0ABC8KZU6_ERUVS</name>
<keyword evidence="2" id="KW-0472">Membrane</keyword>